<dbReference type="OrthoDB" id="124185at2759"/>
<sequence length="242" mass="28304">MHKERWIGQHSNGHFSVVQWLHLNRSEGCTTKAMDYSPSFEITQFLHTHRSEGSTTKAMLKMGIYIDIIKFLHQSRTEGCTSKAIMFAATYNHLDIVKFLFENRTEGYNRSIIDDICYNFEQWVRLDTIKFIHEKLKKRCSVRGLTHALKNVQQLDIIEYLLKQSTLSTRTQELLESAIKRGDLNVLKTEGCTQEAIHGNHHYNTVKYILDNKLVAKNLIYLDQINSKYFEVEEIVNQYLAK</sequence>
<dbReference type="InterPro" id="IPR052050">
    <property type="entry name" value="SecEffector_AnkRepeat"/>
</dbReference>
<dbReference type="GeneID" id="14870601"/>
<dbReference type="KEGG" id="dfa:DFA_04084"/>
<gene>
    <name evidence="1" type="ORF">DFA_04084</name>
</gene>
<dbReference type="InterPro" id="IPR036770">
    <property type="entry name" value="Ankyrin_rpt-contain_sf"/>
</dbReference>
<reference evidence="2" key="1">
    <citation type="journal article" date="2011" name="Genome Res.">
        <title>Phylogeny-wide analysis of social amoeba genomes highlights ancient origins for complex intercellular communication.</title>
        <authorList>
            <person name="Heidel A.J."/>
            <person name="Lawal H.M."/>
            <person name="Felder M."/>
            <person name="Schilde C."/>
            <person name="Helps N.R."/>
            <person name="Tunggal B."/>
            <person name="Rivero F."/>
            <person name="John U."/>
            <person name="Schleicher M."/>
            <person name="Eichinger L."/>
            <person name="Platzer M."/>
            <person name="Noegel A.A."/>
            <person name="Schaap P."/>
            <person name="Gloeckner G."/>
        </authorList>
    </citation>
    <scope>NUCLEOTIDE SEQUENCE [LARGE SCALE GENOMIC DNA]</scope>
    <source>
        <strain evidence="2">SH3</strain>
    </source>
</reference>
<dbReference type="Gene3D" id="1.25.40.20">
    <property type="entry name" value="Ankyrin repeat-containing domain"/>
    <property type="match status" value="1"/>
</dbReference>
<dbReference type="Proteomes" id="UP000007797">
    <property type="component" value="Unassembled WGS sequence"/>
</dbReference>
<dbReference type="RefSeq" id="XP_004366494.1">
    <property type="nucleotide sequence ID" value="XM_004366437.1"/>
</dbReference>
<keyword evidence="2" id="KW-1185">Reference proteome</keyword>
<evidence type="ECO:0000313" key="2">
    <source>
        <dbReference type="Proteomes" id="UP000007797"/>
    </source>
</evidence>
<dbReference type="AlphaFoldDB" id="F4Q189"/>
<dbReference type="SUPFAM" id="SSF140860">
    <property type="entry name" value="Pseudo ankyrin repeat-like"/>
    <property type="match status" value="1"/>
</dbReference>
<accession>F4Q189</accession>
<evidence type="ECO:0000313" key="1">
    <source>
        <dbReference type="EMBL" id="EGG18590.1"/>
    </source>
</evidence>
<dbReference type="EMBL" id="GL883018">
    <property type="protein sequence ID" value="EGG18590.1"/>
    <property type="molecule type" value="Genomic_DNA"/>
</dbReference>
<evidence type="ECO:0008006" key="3">
    <source>
        <dbReference type="Google" id="ProtNLM"/>
    </source>
</evidence>
<organism evidence="1 2">
    <name type="scientific">Cavenderia fasciculata</name>
    <name type="common">Slime mold</name>
    <name type="synonym">Dictyostelium fasciculatum</name>
    <dbReference type="NCBI Taxonomy" id="261658"/>
    <lineage>
        <taxon>Eukaryota</taxon>
        <taxon>Amoebozoa</taxon>
        <taxon>Evosea</taxon>
        <taxon>Eumycetozoa</taxon>
        <taxon>Dictyostelia</taxon>
        <taxon>Acytosteliales</taxon>
        <taxon>Cavenderiaceae</taxon>
        <taxon>Cavenderia</taxon>
    </lineage>
</organism>
<proteinExistence type="predicted"/>
<name>F4Q189_CACFS</name>
<dbReference type="PANTHER" id="PTHR46586:SF3">
    <property type="entry name" value="ANKYRIN REPEAT-CONTAINING PROTEIN"/>
    <property type="match status" value="1"/>
</dbReference>
<protein>
    <recommendedName>
        <fullName evidence="3">Ankyrin repeat-containing protein</fullName>
    </recommendedName>
</protein>
<dbReference type="PANTHER" id="PTHR46586">
    <property type="entry name" value="ANKYRIN REPEAT-CONTAINING PROTEIN"/>
    <property type="match status" value="1"/>
</dbReference>